<dbReference type="WBParaSite" id="GPUH_0002470501-mRNA-1">
    <property type="protein sequence ID" value="GPUH_0002470501-mRNA-1"/>
    <property type="gene ID" value="GPUH_0002470501"/>
</dbReference>
<organism evidence="3">
    <name type="scientific">Gongylonema pulchrum</name>
    <dbReference type="NCBI Taxonomy" id="637853"/>
    <lineage>
        <taxon>Eukaryota</taxon>
        <taxon>Metazoa</taxon>
        <taxon>Ecdysozoa</taxon>
        <taxon>Nematoda</taxon>
        <taxon>Chromadorea</taxon>
        <taxon>Rhabditida</taxon>
        <taxon>Spirurina</taxon>
        <taxon>Spiruromorpha</taxon>
        <taxon>Spiruroidea</taxon>
        <taxon>Gongylonematidae</taxon>
        <taxon>Gongylonema</taxon>
    </lineage>
</organism>
<evidence type="ECO:0000313" key="1">
    <source>
        <dbReference type="EMBL" id="VDN43170.1"/>
    </source>
</evidence>
<accession>A0A183EUN4</accession>
<reference evidence="1 2" key="2">
    <citation type="submission" date="2018-11" db="EMBL/GenBank/DDBJ databases">
        <authorList>
            <consortium name="Pathogen Informatics"/>
        </authorList>
    </citation>
    <scope>NUCLEOTIDE SEQUENCE [LARGE SCALE GENOMIC DNA]</scope>
</reference>
<dbReference type="InterPro" id="IPR036034">
    <property type="entry name" value="PDZ_sf"/>
</dbReference>
<name>A0A183EUN4_9BILA</name>
<dbReference type="OrthoDB" id="65789at2759"/>
<reference evidence="3" key="1">
    <citation type="submission" date="2016-06" db="UniProtKB">
        <authorList>
            <consortium name="WormBaseParasite"/>
        </authorList>
    </citation>
    <scope>IDENTIFICATION</scope>
</reference>
<dbReference type="EMBL" id="UYRT01102048">
    <property type="protein sequence ID" value="VDN43170.1"/>
    <property type="molecule type" value="Genomic_DNA"/>
</dbReference>
<sequence length="92" mass="9676">MSATKVTAATAAGTPANTRIVQMGQNPFREIDYDQVANLIIITRELHAGDAITEVNGKPVTTVKDLPNLQGGVTLKVMPTPLHQGPSVSSIP</sequence>
<evidence type="ECO:0000313" key="2">
    <source>
        <dbReference type="Proteomes" id="UP000271098"/>
    </source>
</evidence>
<keyword evidence="2" id="KW-1185">Reference proteome</keyword>
<gene>
    <name evidence="1" type="ORF">GPUH_LOCUS24674</name>
</gene>
<dbReference type="SUPFAM" id="SSF50156">
    <property type="entry name" value="PDZ domain-like"/>
    <property type="match status" value="1"/>
</dbReference>
<evidence type="ECO:0000313" key="3">
    <source>
        <dbReference type="WBParaSite" id="GPUH_0002470501-mRNA-1"/>
    </source>
</evidence>
<proteinExistence type="predicted"/>
<dbReference type="Proteomes" id="UP000271098">
    <property type="component" value="Unassembled WGS sequence"/>
</dbReference>
<protein>
    <submittedName>
        <fullName evidence="3">PDZ domain-containing protein</fullName>
    </submittedName>
</protein>
<dbReference type="AlphaFoldDB" id="A0A183EUN4"/>